<dbReference type="Proteomes" id="UP000249688">
    <property type="component" value="Unassembled WGS sequence"/>
</dbReference>
<keyword evidence="5" id="KW-1185">Reference proteome</keyword>
<dbReference type="InterPro" id="IPR008274">
    <property type="entry name" value="AldOxase/xan_DH_MoCoBD1"/>
</dbReference>
<keyword evidence="1" id="KW-0500">Molybdenum</keyword>
<reference evidence="4 5" key="1">
    <citation type="submission" date="2018-06" db="EMBL/GenBank/DDBJ databases">
        <title>Genomic Encyclopedia of Archaeal and Bacterial Type Strains, Phase II (KMG-II): from individual species to whole genera.</title>
        <authorList>
            <person name="Goeker M."/>
        </authorList>
    </citation>
    <scope>NUCLEOTIDE SEQUENCE [LARGE SCALE GENOMIC DNA]</scope>
    <source>
        <strain evidence="4 5">DSM 24525</strain>
    </source>
</reference>
<dbReference type="GO" id="GO:0016491">
    <property type="term" value="F:oxidoreductase activity"/>
    <property type="evidence" value="ECO:0007669"/>
    <property type="project" value="UniProtKB-KW"/>
</dbReference>
<dbReference type="AlphaFoldDB" id="A0A2W7JRF3"/>
<dbReference type="Pfam" id="PF02738">
    <property type="entry name" value="MoCoBD_1"/>
    <property type="match status" value="1"/>
</dbReference>
<dbReference type="Gene3D" id="3.90.1170.50">
    <property type="entry name" value="Aldehyde oxidase/xanthine dehydrogenase, a/b hammerhead"/>
    <property type="match status" value="1"/>
</dbReference>
<dbReference type="Gene3D" id="3.30.365.10">
    <property type="entry name" value="Aldehyde oxidase/xanthine dehydrogenase, molybdopterin binding domain"/>
    <property type="match status" value="4"/>
</dbReference>
<dbReference type="RefSeq" id="WP_158537362.1">
    <property type="nucleotide sequence ID" value="NZ_QKYU01000049.1"/>
</dbReference>
<evidence type="ECO:0000313" key="5">
    <source>
        <dbReference type="Proteomes" id="UP000249688"/>
    </source>
</evidence>
<keyword evidence="2" id="KW-0560">Oxidoreductase</keyword>
<protein>
    <submittedName>
        <fullName evidence="4">Carbon-monoxide dehydrogenase large subunit</fullName>
    </submittedName>
</protein>
<dbReference type="SUPFAM" id="SSF56003">
    <property type="entry name" value="Molybdenum cofactor-binding domain"/>
    <property type="match status" value="1"/>
</dbReference>
<evidence type="ECO:0000313" key="4">
    <source>
        <dbReference type="EMBL" id="PZW36983.1"/>
    </source>
</evidence>
<evidence type="ECO:0000259" key="3">
    <source>
        <dbReference type="SMART" id="SM01008"/>
    </source>
</evidence>
<sequence>MAFDVLPGLGQPLRRLEDPRLLTGGGRFTAGIAAPGALHVVFLRSPHAHARVLGVETAAARAMPGVAAVFTARDTLAAGLGHNPAITEIHDAAGRRHIEPPRLPIPRDRVRHVGEIVAMVVADTPHAARDAAEAILVDYDPLPAVVQGDAALRTGAPQLHDEAPGNLLCDWSKGDAAAVAAAFAGAVHVTRVSFRSPRILAGYMETRAALAQWDVATERLTLTTPSQGVHLLHRTLCDHILKLPRDKLRVVTPDVGGGFGPKLPPYPEQALVCFAAMTLRRDVRWIQERTEHHLADTHARDLVADAALALDADGRFLAIQVDAVANFGSHVSTVTPTIPTGGMAKVICGLYDIPAAHIAMRCAFSNTAPVDAVRGAGKPEALVLLERLVDAAARETGRDPAALRRLNLVSPKAFPYRTALGYRYDSGDYPALLDAALGLGEADGYEARRAISVTKGLRRGRGLACHLHGSGGWGDETSIVEVLDDGSIVARTGTQSQGQGHATAYAQVLAAAFGVDAARVRIVQGDSDLIPRGGGTGGSSSTIISGATMKRAADVAIEQGREHAADLLEAAMADVVWRDGAYEVVGTDHRIGILEVARRRGGLEGRADFADMVETWPAGVALCEVEVDPETGHVVLDRFVAAIDVGTVVNPQLLAGQLHGGWAAGIGQALMEDARYDADGQMVTATLMDYAMPRADTLPAFAHAVVSVSSPNNILGIKGVGELPTNGAPAAVANAVLDALAGDGVTHIELPMTPERVWAALRAATGETIPV</sequence>
<dbReference type="OrthoDB" id="8428274at2"/>
<dbReference type="EMBL" id="QKYU01000049">
    <property type="protein sequence ID" value="PZW36983.1"/>
    <property type="molecule type" value="Genomic_DNA"/>
</dbReference>
<dbReference type="InterPro" id="IPR037165">
    <property type="entry name" value="AldOxase/xan_DH_Mopterin-bd_sf"/>
</dbReference>
<dbReference type="InterPro" id="IPR036856">
    <property type="entry name" value="Ald_Oxase/Xan_DH_a/b_sf"/>
</dbReference>
<dbReference type="PANTHER" id="PTHR11908">
    <property type="entry name" value="XANTHINE DEHYDROGENASE"/>
    <property type="match status" value="1"/>
</dbReference>
<accession>A0A2W7JRF3</accession>
<evidence type="ECO:0000256" key="1">
    <source>
        <dbReference type="ARBA" id="ARBA00022505"/>
    </source>
</evidence>
<dbReference type="Pfam" id="PF01315">
    <property type="entry name" value="Ald_Xan_dh_C"/>
    <property type="match status" value="1"/>
</dbReference>
<dbReference type="InterPro" id="IPR000674">
    <property type="entry name" value="Ald_Oxase/Xan_DH_a/b"/>
</dbReference>
<comment type="caution">
    <text evidence="4">The sequence shown here is derived from an EMBL/GenBank/DDBJ whole genome shotgun (WGS) entry which is preliminary data.</text>
</comment>
<proteinExistence type="predicted"/>
<dbReference type="SMART" id="SM01008">
    <property type="entry name" value="Ald_Xan_dh_C"/>
    <property type="match status" value="1"/>
</dbReference>
<dbReference type="PANTHER" id="PTHR11908:SF132">
    <property type="entry name" value="ALDEHYDE OXIDASE 1-RELATED"/>
    <property type="match status" value="1"/>
</dbReference>
<dbReference type="InterPro" id="IPR016208">
    <property type="entry name" value="Ald_Oxase/xanthine_DH-like"/>
</dbReference>
<gene>
    <name evidence="4" type="ORF">C8P66_1498</name>
</gene>
<dbReference type="InterPro" id="IPR046867">
    <property type="entry name" value="AldOxase/xan_DH_MoCoBD2"/>
</dbReference>
<dbReference type="SUPFAM" id="SSF54665">
    <property type="entry name" value="CO dehydrogenase molybdoprotein N-domain-like"/>
    <property type="match status" value="1"/>
</dbReference>
<evidence type="ECO:0000256" key="2">
    <source>
        <dbReference type="ARBA" id="ARBA00023002"/>
    </source>
</evidence>
<organism evidence="4 5">
    <name type="scientific">Humitalea rosea</name>
    <dbReference type="NCBI Taxonomy" id="990373"/>
    <lineage>
        <taxon>Bacteria</taxon>
        <taxon>Pseudomonadati</taxon>
        <taxon>Pseudomonadota</taxon>
        <taxon>Alphaproteobacteria</taxon>
        <taxon>Acetobacterales</taxon>
        <taxon>Roseomonadaceae</taxon>
        <taxon>Humitalea</taxon>
    </lineage>
</organism>
<dbReference type="Pfam" id="PF20256">
    <property type="entry name" value="MoCoBD_2"/>
    <property type="match status" value="1"/>
</dbReference>
<dbReference type="GO" id="GO:0005506">
    <property type="term" value="F:iron ion binding"/>
    <property type="evidence" value="ECO:0007669"/>
    <property type="project" value="InterPro"/>
</dbReference>
<name>A0A2W7JRF3_9PROT</name>
<feature type="domain" description="Aldehyde oxidase/xanthine dehydrogenase a/b hammerhead" evidence="3">
    <location>
        <begin position="23"/>
        <end position="143"/>
    </location>
</feature>